<protein>
    <recommendedName>
        <fullName evidence="4">Signal recognition particle subunit SRP72</fullName>
    </recommendedName>
</protein>
<dbReference type="PANTHER" id="PTHR14094">
    <property type="entry name" value="SIGNAL RECOGNITION PARTICLE 72"/>
    <property type="match status" value="1"/>
</dbReference>
<comment type="similarity">
    <text evidence="3">Belongs to the SRP72 family.</text>
</comment>
<evidence type="ECO:0000259" key="10">
    <source>
        <dbReference type="Pfam" id="PF08492"/>
    </source>
</evidence>
<evidence type="ECO:0000256" key="4">
    <source>
        <dbReference type="ARBA" id="ARBA00018350"/>
    </source>
</evidence>
<dbReference type="InterPro" id="IPR011990">
    <property type="entry name" value="TPR-like_helical_dom_sf"/>
</dbReference>
<name>A0ABR2K734_9EUKA</name>
<keyword evidence="8" id="KW-0687">Ribonucleoprotein</keyword>
<evidence type="ECO:0000256" key="1">
    <source>
        <dbReference type="ARBA" id="ARBA00004240"/>
    </source>
</evidence>
<dbReference type="Pfam" id="PF08492">
    <property type="entry name" value="SRP72"/>
    <property type="match status" value="1"/>
</dbReference>
<feature type="compositionally biased region" description="Basic and acidic residues" evidence="9">
    <location>
        <begin position="554"/>
        <end position="564"/>
    </location>
</feature>
<dbReference type="PANTHER" id="PTHR14094:SF9">
    <property type="entry name" value="SIGNAL RECOGNITION PARTICLE SUBUNIT SRP72"/>
    <property type="match status" value="1"/>
</dbReference>
<comment type="subcellular location">
    <subcellularLocation>
        <location evidence="2">Cytoplasm</location>
    </subcellularLocation>
    <subcellularLocation>
        <location evidence="1">Endoplasmic reticulum</location>
    </subcellularLocation>
</comment>
<evidence type="ECO:0000256" key="3">
    <source>
        <dbReference type="ARBA" id="ARBA00007676"/>
    </source>
</evidence>
<keyword evidence="12" id="KW-1185">Reference proteome</keyword>
<organism evidence="11 12">
    <name type="scientific">Tritrichomonas musculus</name>
    <dbReference type="NCBI Taxonomy" id="1915356"/>
    <lineage>
        <taxon>Eukaryota</taxon>
        <taxon>Metamonada</taxon>
        <taxon>Parabasalia</taxon>
        <taxon>Tritrichomonadida</taxon>
        <taxon>Tritrichomonadidae</taxon>
        <taxon>Tritrichomonas</taxon>
    </lineage>
</organism>
<evidence type="ECO:0000256" key="9">
    <source>
        <dbReference type="SAM" id="MobiDB-lite"/>
    </source>
</evidence>
<dbReference type="EMBL" id="JAPFFF010000007">
    <property type="protein sequence ID" value="KAK8886678.1"/>
    <property type="molecule type" value="Genomic_DNA"/>
</dbReference>
<feature type="compositionally biased region" description="Basic residues" evidence="9">
    <location>
        <begin position="565"/>
        <end position="577"/>
    </location>
</feature>
<dbReference type="InterPro" id="IPR026270">
    <property type="entry name" value="SRP72"/>
</dbReference>
<feature type="region of interest" description="Disordered" evidence="9">
    <location>
        <begin position="505"/>
        <end position="610"/>
    </location>
</feature>
<feature type="compositionally biased region" description="Basic residues" evidence="9">
    <location>
        <begin position="599"/>
        <end position="610"/>
    </location>
</feature>
<keyword evidence="6" id="KW-0256">Endoplasmic reticulum</keyword>
<evidence type="ECO:0000313" key="11">
    <source>
        <dbReference type="EMBL" id="KAK8886678.1"/>
    </source>
</evidence>
<accession>A0ABR2K734</accession>
<feature type="compositionally biased region" description="Low complexity" evidence="9">
    <location>
        <begin position="578"/>
        <end position="591"/>
    </location>
</feature>
<evidence type="ECO:0000256" key="6">
    <source>
        <dbReference type="ARBA" id="ARBA00022824"/>
    </source>
</evidence>
<evidence type="ECO:0000256" key="7">
    <source>
        <dbReference type="ARBA" id="ARBA00023135"/>
    </source>
</evidence>
<feature type="compositionally biased region" description="Basic and acidic residues" evidence="9">
    <location>
        <begin position="515"/>
        <end position="525"/>
    </location>
</feature>
<dbReference type="Gene3D" id="1.25.40.10">
    <property type="entry name" value="Tetratricopeptide repeat domain"/>
    <property type="match status" value="2"/>
</dbReference>
<reference evidence="11 12" key="1">
    <citation type="submission" date="2024-04" db="EMBL/GenBank/DDBJ databases">
        <title>Tritrichomonas musculus Genome.</title>
        <authorList>
            <person name="Alves-Ferreira E."/>
            <person name="Grigg M."/>
            <person name="Lorenzi H."/>
            <person name="Galac M."/>
        </authorList>
    </citation>
    <scope>NUCLEOTIDE SEQUENCE [LARGE SCALE GENOMIC DNA]</scope>
    <source>
        <strain evidence="11 12">EAF2021</strain>
    </source>
</reference>
<proteinExistence type="inferred from homology"/>
<feature type="domain" description="Signal recognition particle SRP72 subunit RNA-binding" evidence="10">
    <location>
        <begin position="518"/>
        <end position="571"/>
    </location>
</feature>
<evidence type="ECO:0000313" key="12">
    <source>
        <dbReference type="Proteomes" id="UP001470230"/>
    </source>
</evidence>
<dbReference type="Proteomes" id="UP001470230">
    <property type="component" value="Unassembled WGS sequence"/>
</dbReference>
<sequence>MAHRESEQKAEAYIKLLQDAINSEDQDDDEVIDIASQVLNFMPDDKDVLLCRAVAYIKTSPPQFQNALTDLENVPNAQFEKCLCLYGLHKYDEALKFIREIPADKKKDDRFKLLEEQILLSLDDATELNKFYSSIDSSKASPNEMKNITCGYYITQNVEKALQYLAETPKPKKGCLYNLACLLVLTKNYQKANELVESGLKRCEKSPMFYQLFLILKAEIASDYENNVEKSTEIYNSILNNEKSHPYCLQIAASNLSSLTIETNVHQAKKLMSYYDNNDKYVGYRSTEIESYLINRFLILHKIGQPNKVKALIEFAKKQNKIDPLIPESFERTVDSSNSIVTKYSPLFEAQNLISQSKYSEAAEALLKSNELSQTPRGITVISELYLAAQKPEEAIEFLKKSESNKNLVEAEFLDFASRFAYQAESYQQGVKWAEKLVKVTGNSPRSIAIHSMLLSETDIELAERYANRIKIQVANDEELDEIEEKPTEAYGTIGSELTVVPSDEDLASSLFSGKDGKKDRKKMEQNMSPEKIKKMKEKKRRRRRLQKPQNYDPQRHMDPERWIKLKKRSGRKKSAKKATPQQQSQPQQQNQPPPQPKKQNKKGRRKGGW</sequence>
<dbReference type="InterPro" id="IPR013699">
    <property type="entry name" value="Signal_recog_part_SRP72_RNA-bd"/>
</dbReference>
<evidence type="ECO:0000256" key="2">
    <source>
        <dbReference type="ARBA" id="ARBA00004496"/>
    </source>
</evidence>
<keyword evidence="7" id="KW-0733">Signal recognition particle</keyword>
<evidence type="ECO:0000256" key="8">
    <source>
        <dbReference type="ARBA" id="ARBA00023274"/>
    </source>
</evidence>
<gene>
    <name evidence="11" type="ORF">M9Y10_042145</name>
</gene>
<dbReference type="SUPFAM" id="SSF48452">
    <property type="entry name" value="TPR-like"/>
    <property type="match status" value="1"/>
</dbReference>
<feature type="compositionally biased region" description="Basic residues" evidence="9">
    <location>
        <begin position="534"/>
        <end position="547"/>
    </location>
</feature>
<evidence type="ECO:0000256" key="5">
    <source>
        <dbReference type="ARBA" id="ARBA00022490"/>
    </source>
</evidence>
<keyword evidence="5" id="KW-0963">Cytoplasm</keyword>
<comment type="caution">
    <text evidence="11">The sequence shown here is derived from an EMBL/GenBank/DDBJ whole genome shotgun (WGS) entry which is preliminary data.</text>
</comment>